<evidence type="ECO:0000256" key="8">
    <source>
        <dbReference type="ARBA" id="ARBA00023136"/>
    </source>
</evidence>
<evidence type="ECO:0000256" key="3">
    <source>
        <dbReference type="ARBA" id="ARBA00022448"/>
    </source>
</evidence>
<dbReference type="InterPro" id="IPR023614">
    <property type="entry name" value="Porin_dom_sf"/>
</dbReference>
<keyword evidence="8 11" id="KW-0472">Membrane</keyword>
<keyword evidence="4" id="KW-1134">Transmembrane beta strand</keyword>
<evidence type="ECO:0000256" key="10">
    <source>
        <dbReference type="ARBA" id="ARBA00082427"/>
    </source>
</evidence>
<dbReference type="InterPro" id="IPR001925">
    <property type="entry name" value="Porin_Euk"/>
</dbReference>
<keyword evidence="3" id="KW-0813">Transport</keyword>
<dbReference type="CDD" id="cd07306">
    <property type="entry name" value="Porin3_VDAC"/>
    <property type="match status" value="1"/>
</dbReference>
<dbReference type="EMBL" id="CAUOFW020002702">
    <property type="protein sequence ID" value="CAK9155429.1"/>
    <property type="molecule type" value="Genomic_DNA"/>
</dbReference>
<evidence type="ECO:0000256" key="11">
    <source>
        <dbReference type="SAM" id="Phobius"/>
    </source>
</evidence>
<keyword evidence="11" id="KW-1133">Transmembrane helix</keyword>
<evidence type="ECO:0000256" key="9">
    <source>
        <dbReference type="ARBA" id="ARBA00054641"/>
    </source>
</evidence>
<evidence type="ECO:0000313" key="13">
    <source>
        <dbReference type="Proteomes" id="UP001642360"/>
    </source>
</evidence>
<organism evidence="12 13">
    <name type="scientific">Ilex paraguariensis</name>
    <name type="common">yerba mate</name>
    <dbReference type="NCBI Taxonomy" id="185542"/>
    <lineage>
        <taxon>Eukaryota</taxon>
        <taxon>Viridiplantae</taxon>
        <taxon>Streptophyta</taxon>
        <taxon>Embryophyta</taxon>
        <taxon>Tracheophyta</taxon>
        <taxon>Spermatophyta</taxon>
        <taxon>Magnoliopsida</taxon>
        <taxon>eudicotyledons</taxon>
        <taxon>Gunneridae</taxon>
        <taxon>Pentapetalae</taxon>
        <taxon>asterids</taxon>
        <taxon>campanulids</taxon>
        <taxon>Aquifoliales</taxon>
        <taxon>Aquifoliaceae</taxon>
        <taxon>Ilex</taxon>
    </lineage>
</organism>
<dbReference type="InterPro" id="IPR027246">
    <property type="entry name" value="Porin_Euk/Tom40"/>
</dbReference>
<evidence type="ECO:0000256" key="4">
    <source>
        <dbReference type="ARBA" id="ARBA00022452"/>
    </source>
</evidence>
<evidence type="ECO:0000256" key="7">
    <source>
        <dbReference type="ARBA" id="ARBA00023114"/>
    </source>
</evidence>
<keyword evidence="7" id="KW-0626">Porin</keyword>
<dbReference type="PANTHER" id="PTHR11743:SF61">
    <property type="entry name" value="MITOCHONDRIAL OUTER MEMBRANE PROTEIN PORIN 2-LIKE"/>
    <property type="match status" value="1"/>
</dbReference>
<dbReference type="GO" id="GO:0046930">
    <property type="term" value="C:pore complex"/>
    <property type="evidence" value="ECO:0007669"/>
    <property type="project" value="UniProtKB-KW"/>
</dbReference>
<gene>
    <name evidence="12" type="ORF">ILEXP_LOCUS23837</name>
</gene>
<dbReference type="PANTHER" id="PTHR11743">
    <property type="entry name" value="VOLTAGE-DEPENDENT ANION-SELECTIVE CHANNEL"/>
    <property type="match status" value="1"/>
</dbReference>
<dbReference type="AlphaFoldDB" id="A0ABC8SE08"/>
<comment type="subcellular location">
    <subcellularLocation>
        <location evidence="1">Membrane</location>
    </subcellularLocation>
</comment>
<keyword evidence="5 11" id="KW-0812">Transmembrane</keyword>
<evidence type="ECO:0000256" key="6">
    <source>
        <dbReference type="ARBA" id="ARBA00023065"/>
    </source>
</evidence>
<dbReference type="Proteomes" id="UP001642360">
    <property type="component" value="Unassembled WGS sequence"/>
</dbReference>
<dbReference type="Gene3D" id="2.40.160.10">
    <property type="entry name" value="Porin"/>
    <property type="match status" value="1"/>
</dbReference>
<dbReference type="GO" id="GO:0015288">
    <property type="term" value="F:porin activity"/>
    <property type="evidence" value="ECO:0007669"/>
    <property type="project" value="UniProtKB-KW"/>
</dbReference>
<sequence>MLRDSNASQCCLIEALAVGGLASVVWVSYTLASLMSRYCLPLLYDVLASTVMKKGGLSSGDVAAQYKYKNAIVDVNIDTESNISTTLTVTDVPASTKTIVSCKLPEYNSGKIEFQYFHEHGSVTTAVGLNKSPALDLSATIGTPSVAFGSEATYLVSSGSFTKYNAGVRLTKPNFCASVILADKGDALRASYLHHLDHLNRGAAVGEITRKFSTNDSTLTVGCSYTVDPRTVVKAKLNNHGNLGALLQHELKPKSFLTICGSFDTKAMEKSPKFGLALSLKP</sequence>
<name>A0ABC8SE08_9AQUA</name>
<dbReference type="PROSITE" id="PS00558">
    <property type="entry name" value="EUKARYOTIC_PORIN"/>
    <property type="match status" value="1"/>
</dbReference>
<comment type="function">
    <text evidence="9">Forms a channel through the cell membrane that allows diffusion of small hydrophilic molecules. The channel adopts an open conformation at low or zero membrane potential and a closed conformation at potentials above 30-40 mV. The open state has a weak anion selectivity whereas the closed state is cation-selective.</text>
</comment>
<keyword evidence="13" id="KW-1185">Reference proteome</keyword>
<protein>
    <recommendedName>
        <fullName evidence="10">Voltage-dependent anion-selective channel protein</fullName>
    </recommendedName>
</protein>
<dbReference type="GO" id="GO:0005739">
    <property type="term" value="C:mitochondrion"/>
    <property type="evidence" value="ECO:0007669"/>
    <property type="project" value="UniProtKB-ARBA"/>
</dbReference>
<evidence type="ECO:0000256" key="5">
    <source>
        <dbReference type="ARBA" id="ARBA00022692"/>
    </source>
</evidence>
<dbReference type="FunFam" id="2.40.160.10:FF:000003">
    <property type="entry name" value="Outer mitochondrial membrane protein porin"/>
    <property type="match status" value="1"/>
</dbReference>
<keyword evidence="6" id="KW-0406">Ion transport</keyword>
<proteinExistence type="inferred from homology"/>
<dbReference type="GO" id="GO:0006811">
    <property type="term" value="P:monoatomic ion transport"/>
    <property type="evidence" value="ECO:0007669"/>
    <property type="project" value="UniProtKB-KW"/>
</dbReference>
<reference evidence="12 13" key="1">
    <citation type="submission" date="2024-02" db="EMBL/GenBank/DDBJ databases">
        <authorList>
            <person name="Vignale AGUSTIN F."/>
            <person name="Sosa J E."/>
            <person name="Modenutti C."/>
        </authorList>
    </citation>
    <scope>NUCLEOTIDE SEQUENCE [LARGE SCALE GENOMIC DNA]</scope>
</reference>
<comment type="similarity">
    <text evidence="2">Belongs to the eukaryotic mitochondrial porin (TC 1.B.8.1) family.</text>
</comment>
<accession>A0ABC8SE08</accession>
<evidence type="ECO:0000256" key="2">
    <source>
        <dbReference type="ARBA" id="ARBA00009624"/>
    </source>
</evidence>
<evidence type="ECO:0000313" key="12">
    <source>
        <dbReference type="EMBL" id="CAK9155429.1"/>
    </source>
</evidence>
<feature type="transmembrane region" description="Helical" evidence="11">
    <location>
        <begin position="12"/>
        <end position="32"/>
    </location>
</feature>
<dbReference type="Pfam" id="PF01459">
    <property type="entry name" value="Porin_3"/>
    <property type="match status" value="1"/>
</dbReference>
<comment type="caution">
    <text evidence="12">The sequence shown here is derived from an EMBL/GenBank/DDBJ whole genome shotgun (WGS) entry which is preliminary data.</text>
</comment>
<evidence type="ECO:0000256" key="1">
    <source>
        <dbReference type="ARBA" id="ARBA00004370"/>
    </source>
</evidence>